<dbReference type="RefSeq" id="WP_275587779.1">
    <property type="nucleotide sequence ID" value="NZ_CBCRXA010000014.1"/>
</dbReference>
<organism evidence="1 2">
    <name type="scientific">Sporolactobacillus spathodeae</name>
    <dbReference type="NCBI Taxonomy" id="1465502"/>
    <lineage>
        <taxon>Bacteria</taxon>
        <taxon>Bacillati</taxon>
        <taxon>Bacillota</taxon>
        <taxon>Bacilli</taxon>
        <taxon>Bacillales</taxon>
        <taxon>Sporolactobacillaceae</taxon>
        <taxon>Sporolactobacillus</taxon>
    </lineage>
</organism>
<evidence type="ECO:0000313" key="2">
    <source>
        <dbReference type="Proteomes" id="UP000823201"/>
    </source>
</evidence>
<protein>
    <submittedName>
        <fullName evidence="1">S-methylmethionine-dependent homocysteine/selenocysteine methylase</fullName>
    </submittedName>
</protein>
<keyword evidence="1" id="KW-0808">Transferase</keyword>
<dbReference type="Proteomes" id="UP000823201">
    <property type="component" value="Unassembled WGS sequence"/>
</dbReference>
<accession>A0ABS2Q713</accession>
<comment type="caution">
    <text evidence="1">The sequence shown here is derived from an EMBL/GenBank/DDBJ whole genome shotgun (WGS) entry which is preliminary data.</text>
</comment>
<dbReference type="SUPFAM" id="SSF82282">
    <property type="entry name" value="Homocysteine S-methyltransferase"/>
    <property type="match status" value="1"/>
</dbReference>
<dbReference type="EMBL" id="JAFBEV010000006">
    <property type="protein sequence ID" value="MBM7657523.1"/>
    <property type="molecule type" value="Genomic_DNA"/>
</dbReference>
<evidence type="ECO:0000313" key="1">
    <source>
        <dbReference type="EMBL" id="MBM7657523.1"/>
    </source>
</evidence>
<sequence length="41" mass="4525">MRRTILADGLIRKNPMILDGAMATELEKRGSISAIRSGRLL</sequence>
<keyword evidence="1" id="KW-0489">Methyltransferase</keyword>
<proteinExistence type="predicted"/>
<dbReference type="GO" id="GO:0008168">
    <property type="term" value="F:methyltransferase activity"/>
    <property type="evidence" value="ECO:0007669"/>
    <property type="project" value="UniProtKB-KW"/>
</dbReference>
<reference evidence="1 2" key="1">
    <citation type="submission" date="2021-01" db="EMBL/GenBank/DDBJ databases">
        <title>Genomic Encyclopedia of Type Strains, Phase IV (KMG-IV): sequencing the most valuable type-strain genomes for metagenomic binning, comparative biology and taxonomic classification.</title>
        <authorList>
            <person name="Goeker M."/>
        </authorList>
    </citation>
    <scope>NUCLEOTIDE SEQUENCE [LARGE SCALE GENOMIC DNA]</scope>
    <source>
        <strain evidence="1 2">DSM 100968</strain>
    </source>
</reference>
<name>A0ABS2Q713_9BACL</name>
<gene>
    <name evidence="1" type="ORF">JOC27_000972</name>
</gene>
<keyword evidence="2" id="KW-1185">Reference proteome</keyword>
<dbReference type="GO" id="GO:0032259">
    <property type="term" value="P:methylation"/>
    <property type="evidence" value="ECO:0007669"/>
    <property type="project" value="UniProtKB-KW"/>
</dbReference>
<dbReference type="InterPro" id="IPR036589">
    <property type="entry name" value="HCY_dom_sf"/>
</dbReference>